<protein>
    <recommendedName>
        <fullName evidence="8">Deacetylase sirtuin-type domain-containing protein</fullName>
    </recommendedName>
</protein>
<feature type="compositionally biased region" description="Basic and acidic residues" evidence="7">
    <location>
        <begin position="450"/>
        <end position="459"/>
    </location>
</feature>
<comment type="cofactor">
    <cofactor evidence="1">
        <name>Zn(2+)</name>
        <dbReference type="ChEBI" id="CHEBI:29105"/>
    </cofactor>
</comment>
<sequence length="459" mass="49324">MDRLKATETKVTRIGINGETPTASSTPAAPNRVLDASSNAMHGKRGCMSWEPPLTLRYVDVEARPGYASCKAHEYVDRPEVLRAKVKLLADLIRGSEQCVAYTGAGISTSAGIADYATQGDGVVPLLLSPMLAKPTPAHRILASLHAEGHLKHWIQQNHDGLPQKAGYPQHALNEIHGAWYDPSNPVVPMDGGLRPDLFKSLLLWEKKADLCIVIGTSLAGMNADRVVRSVSERATSGEGLGSVIISLQKTPLDELSALRIFGKIDDVMEMLAEELSITQSSVPTWDGVVGGDCGNGNEGCEEDMFMIPYNSSGNKMSPGNENNCLDLREGQQVRITSGFYSGDVGVVVGKQLEGHYKIRFIHPIKNKGWLAPKVHVLGCWMLVEAMQGLLDTFPIVTIAGVGDKGPDDTGEAIMFKAEPIQNKNQIGDLLSDMLKSREAASSGGGNVGNEREADCKSA</sequence>
<evidence type="ECO:0000313" key="9">
    <source>
        <dbReference type="EMBL" id="CAE2289009.1"/>
    </source>
</evidence>
<reference evidence="9" key="1">
    <citation type="submission" date="2021-01" db="EMBL/GenBank/DDBJ databases">
        <authorList>
            <person name="Corre E."/>
            <person name="Pelletier E."/>
            <person name="Niang G."/>
            <person name="Scheremetjew M."/>
            <person name="Finn R."/>
            <person name="Kale V."/>
            <person name="Holt S."/>
            <person name="Cochrane G."/>
            <person name="Meng A."/>
            <person name="Brown T."/>
            <person name="Cohen L."/>
        </authorList>
    </citation>
    <scope>NUCLEOTIDE SEQUENCE</scope>
    <source>
        <strain evidence="9">Isolate 1302-5</strain>
    </source>
</reference>
<evidence type="ECO:0000256" key="1">
    <source>
        <dbReference type="ARBA" id="ARBA00001947"/>
    </source>
</evidence>
<dbReference type="GO" id="GO:0017136">
    <property type="term" value="F:histone deacetylase activity, NAD-dependent"/>
    <property type="evidence" value="ECO:0007669"/>
    <property type="project" value="TreeGrafter"/>
</dbReference>
<evidence type="ECO:0000259" key="8">
    <source>
        <dbReference type="PROSITE" id="PS50305"/>
    </source>
</evidence>
<evidence type="ECO:0000256" key="4">
    <source>
        <dbReference type="ARBA" id="ARBA00023027"/>
    </source>
</evidence>
<dbReference type="InterPro" id="IPR026590">
    <property type="entry name" value="Ssirtuin_cat_dom"/>
</dbReference>
<proteinExistence type="inferred from homology"/>
<feature type="region of interest" description="Disordered" evidence="7">
    <location>
        <begin position="438"/>
        <end position="459"/>
    </location>
</feature>
<name>A0A7S4KAL5_9STRA</name>
<keyword evidence="2" id="KW-0479">Metal-binding</keyword>
<gene>
    <name evidence="9" type="ORF">OAUR00152_LOCUS42046</name>
</gene>
<evidence type="ECO:0000256" key="2">
    <source>
        <dbReference type="ARBA" id="ARBA00022723"/>
    </source>
</evidence>
<comment type="caution">
    <text evidence="6">Lacks conserved residue(s) required for the propagation of feature annotation.</text>
</comment>
<feature type="compositionally biased region" description="Basic and acidic residues" evidence="7">
    <location>
        <begin position="1"/>
        <end position="11"/>
    </location>
</feature>
<feature type="compositionally biased region" description="Polar residues" evidence="7">
    <location>
        <begin position="19"/>
        <end position="28"/>
    </location>
</feature>
<dbReference type="PROSITE" id="PS50305">
    <property type="entry name" value="SIRTUIN"/>
    <property type="match status" value="1"/>
</dbReference>
<dbReference type="InterPro" id="IPR050134">
    <property type="entry name" value="NAD-dep_sirtuin_deacylases"/>
</dbReference>
<dbReference type="PANTHER" id="PTHR11085:SF1">
    <property type="entry name" value="NAD-DEPENDENT PROTEIN DEACETYLASE SIRTUIN-7"/>
    <property type="match status" value="1"/>
</dbReference>
<organism evidence="9">
    <name type="scientific">Odontella aurita</name>
    <dbReference type="NCBI Taxonomy" id="265563"/>
    <lineage>
        <taxon>Eukaryota</taxon>
        <taxon>Sar</taxon>
        <taxon>Stramenopiles</taxon>
        <taxon>Ochrophyta</taxon>
        <taxon>Bacillariophyta</taxon>
        <taxon>Mediophyceae</taxon>
        <taxon>Biddulphiophycidae</taxon>
        <taxon>Eupodiscales</taxon>
        <taxon>Odontellaceae</taxon>
        <taxon>Odontella</taxon>
    </lineage>
</organism>
<dbReference type="InterPro" id="IPR029035">
    <property type="entry name" value="DHS-like_NAD/FAD-binding_dom"/>
</dbReference>
<feature type="region of interest" description="Disordered" evidence="7">
    <location>
        <begin position="1"/>
        <end position="30"/>
    </location>
</feature>
<accession>A0A7S4KAL5</accession>
<keyword evidence="3" id="KW-0862">Zinc</keyword>
<dbReference type="Gene3D" id="3.40.50.1220">
    <property type="entry name" value="TPP-binding domain"/>
    <property type="match status" value="1"/>
</dbReference>
<dbReference type="GO" id="GO:0005634">
    <property type="term" value="C:nucleus"/>
    <property type="evidence" value="ECO:0007669"/>
    <property type="project" value="TreeGrafter"/>
</dbReference>
<dbReference type="GO" id="GO:0046872">
    <property type="term" value="F:metal ion binding"/>
    <property type="evidence" value="ECO:0007669"/>
    <property type="project" value="UniProtKB-KW"/>
</dbReference>
<feature type="domain" description="Deacetylase sirtuin-type" evidence="8">
    <location>
        <begin position="79"/>
        <end position="279"/>
    </location>
</feature>
<dbReference type="GO" id="GO:0070403">
    <property type="term" value="F:NAD+ binding"/>
    <property type="evidence" value="ECO:0007669"/>
    <property type="project" value="TreeGrafter"/>
</dbReference>
<dbReference type="AlphaFoldDB" id="A0A7S4KAL5"/>
<keyword evidence="4" id="KW-0520">NAD</keyword>
<evidence type="ECO:0000256" key="6">
    <source>
        <dbReference type="PROSITE-ProRule" id="PRU00236"/>
    </source>
</evidence>
<dbReference type="PANTHER" id="PTHR11085">
    <property type="entry name" value="NAD-DEPENDENT PROTEIN DEACYLASE SIRTUIN-5, MITOCHONDRIAL-RELATED"/>
    <property type="match status" value="1"/>
</dbReference>
<evidence type="ECO:0000256" key="5">
    <source>
        <dbReference type="ARBA" id="ARBA00038170"/>
    </source>
</evidence>
<comment type="similarity">
    <text evidence="5">Belongs to the sirtuin family. Class IV subfamily.</text>
</comment>
<dbReference type="EMBL" id="HBKQ01061624">
    <property type="protein sequence ID" value="CAE2289009.1"/>
    <property type="molecule type" value="Transcribed_RNA"/>
</dbReference>
<evidence type="ECO:0000256" key="7">
    <source>
        <dbReference type="SAM" id="MobiDB-lite"/>
    </source>
</evidence>
<dbReference type="SUPFAM" id="SSF52467">
    <property type="entry name" value="DHS-like NAD/FAD-binding domain"/>
    <property type="match status" value="1"/>
</dbReference>
<evidence type="ECO:0000256" key="3">
    <source>
        <dbReference type="ARBA" id="ARBA00022833"/>
    </source>
</evidence>